<reference evidence="2" key="1">
    <citation type="journal article" date="2024" name="Front. Bioeng. Biotechnol.">
        <title>Genome-scale model development and genomic sequencing of the oleaginous clade Lipomyces.</title>
        <authorList>
            <person name="Czajka J.J."/>
            <person name="Han Y."/>
            <person name="Kim J."/>
            <person name="Mondo S.J."/>
            <person name="Hofstad B.A."/>
            <person name="Robles A."/>
            <person name="Haridas S."/>
            <person name="Riley R."/>
            <person name="LaButti K."/>
            <person name="Pangilinan J."/>
            <person name="Andreopoulos W."/>
            <person name="Lipzen A."/>
            <person name="Yan J."/>
            <person name="Wang M."/>
            <person name="Ng V."/>
            <person name="Grigoriev I.V."/>
            <person name="Spatafora J.W."/>
            <person name="Magnuson J.K."/>
            <person name="Baker S.E."/>
            <person name="Pomraning K.R."/>
        </authorList>
    </citation>
    <scope>NUCLEOTIDE SEQUENCE [LARGE SCALE GENOMIC DNA]</scope>
    <source>
        <strain evidence="2">CBS 7786</strain>
    </source>
</reference>
<name>A0ACC3T6R2_LIPKO</name>
<organism evidence="1 2">
    <name type="scientific">Lipomyces kononenkoae</name>
    <name type="common">Yeast</name>
    <dbReference type="NCBI Taxonomy" id="34357"/>
    <lineage>
        <taxon>Eukaryota</taxon>
        <taxon>Fungi</taxon>
        <taxon>Dikarya</taxon>
        <taxon>Ascomycota</taxon>
        <taxon>Saccharomycotina</taxon>
        <taxon>Lipomycetes</taxon>
        <taxon>Lipomycetales</taxon>
        <taxon>Lipomycetaceae</taxon>
        <taxon>Lipomyces</taxon>
    </lineage>
</organism>
<protein>
    <submittedName>
        <fullName evidence="1">Ubiquinol-cytochrome C reductase hinge domain-containing protein</fullName>
    </submittedName>
</protein>
<sequence length="140" mass="16204">MRNILTEFFEAIVPAVKAEEPEEDEGSISEDAPSADEEAVEEAESENEEEEVEEEEAEEEEEEEEEPEDILPRIQQNCANSSLCHDYKHHYDECVERVTKATEEPGYEDLDHKEDCIEEFFHLSHCVNECAAPILFRQLK</sequence>
<gene>
    <name evidence="1" type="ORF">V1525DRAFT_455021</name>
</gene>
<accession>A0ACC3T6R2</accession>
<evidence type="ECO:0000313" key="1">
    <source>
        <dbReference type="EMBL" id="KAK9239335.1"/>
    </source>
</evidence>
<dbReference type="EMBL" id="MU971347">
    <property type="protein sequence ID" value="KAK9239335.1"/>
    <property type="molecule type" value="Genomic_DNA"/>
</dbReference>
<evidence type="ECO:0000313" key="2">
    <source>
        <dbReference type="Proteomes" id="UP001433508"/>
    </source>
</evidence>
<comment type="caution">
    <text evidence="1">The sequence shown here is derived from an EMBL/GenBank/DDBJ whole genome shotgun (WGS) entry which is preliminary data.</text>
</comment>
<keyword evidence="2" id="KW-1185">Reference proteome</keyword>
<dbReference type="Proteomes" id="UP001433508">
    <property type="component" value="Unassembled WGS sequence"/>
</dbReference>
<proteinExistence type="predicted"/>